<accession>A0A0W0YZE8</accession>
<dbReference type="FunFam" id="3.30.70.270:FF:000001">
    <property type="entry name" value="Diguanylate cyclase domain protein"/>
    <property type="match status" value="1"/>
</dbReference>
<dbReference type="Pfam" id="PF00990">
    <property type="entry name" value="GGDEF"/>
    <property type="match status" value="1"/>
</dbReference>
<feature type="region of interest" description="Disordered" evidence="5">
    <location>
        <begin position="153"/>
        <end position="173"/>
    </location>
</feature>
<comment type="caution">
    <text evidence="7">The sequence shown here is derived from an EMBL/GenBank/DDBJ whole genome shotgun (WGS) entry which is preliminary data.</text>
</comment>
<dbReference type="InterPro" id="IPR029787">
    <property type="entry name" value="Nucleotide_cyclase"/>
</dbReference>
<reference evidence="7 8" key="1">
    <citation type="submission" date="2015-11" db="EMBL/GenBank/DDBJ databases">
        <title>Genomic analysis of 38 Legionella species identifies large and diverse effector repertoires.</title>
        <authorList>
            <person name="Burstein D."/>
            <person name="Amaro F."/>
            <person name="Zusman T."/>
            <person name="Lifshitz Z."/>
            <person name="Cohen O."/>
            <person name="Gilbert J.A."/>
            <person name="Pupko T."/>
            <person name="Shuman H.A."/>
            <person name="Segal G."/>
        </authorList>
    </citation>
    <scope>NUCLEOTIDE SEQUENCE [LARGE SCALE GENOMIC DNA]</scope>
    <source>
        <strain evidence="7 8">Mt.St.Helens-9</strain>
    </source>
</reference>
<feature type="compositionally biased region" description="Basic and acidic residues" evidence="5">
    <location>
        <begin position="163"/>
        <end position="173"/>
    </location>
</feature>
<organism evidence="7 8">
    <name type="scientific">Legionella spiritensis</name>
    <dbReference type="NCBI Taxonomy" id="452"/>
    <lineage>
        <taxon>Bacteria</taxon>
        <taxon>Pseudomonadati</taxon>
        <taxon>Pseudomonadota</taxon>
        <taxon>Gammaproteobacteria</taxon>
        <taxon>Legionellales</taxon>
        <taxon>Legionellaceae</taxon>
        <taxon>Legionella</taxon>
    </lineage>
</organism>
<evidence type="ECO:0000256" key="1">
    <source>
        <dbReference type="ARBA" id="ARBA00001946"/>
    </source>
</evidence>
<evidence type="ECO:0000256" key="4">
    <source>
        <dbReference type="SAM" id="Coils"/>
    </source>
</evidence>
<dbReference type="NCBIfam" id="TIGR00254">
    <property type="entry name" value="GGDEF"/>
    <property type="match status" value="1"/>
</dbReference>
<dbReference type="InterPro" id="IPR048516">
    <property type="entry name" value="DGCcoil"/>
</dbReference>
<dbReference type="Proteomes" id="UP000054877">
    <property type="component" value="Unassembled WGS sequence"/>
</dbReference>
<feature type="coiled-coil region" evidence="4">
    <location>
        <begin position="320"/>
        <end position="354"/>
    </location>
</feature>
<dbReference type="RefSeq" id="WP_058483802.1">
    <property type="nucleotide sequence ID" value="NZ_CAAAII010000008.1"/>
</dbReference>
<gene>
    <name evidence="7" type="ORF">Lspi_1880</name>
</gene>
<dbReference type="STRING" id="452.Lspi_1880"/>
<dbReference type="AlphaFoldDB" id="A0A0W0YZE8"/>
<evidence type="ECO:0000259" key="6">
    <source>
        <dbReference type="PROSITE" id="PS50887"/>
    </source>
</evidence>
<dbReference type="EC" id="2.7.7.65" evidence="2"/>
<dbReference type="PANTHER" id="PTHR45138">
    <property type="entry name" value="REGULATORY COMPONENTS OF SENSORY TRANSDUCTION SYSTEM"/>
    <property type="match status" value="1"/>
</dbReference>
<keyword evidence="8" id="KW-1185">Reference proteome</keyword>
<dbReference type="Pfam" id="PF20975">
    <property type="entry name" value="DGCcoil"/>
    <property type="match status" value="1"/>
</dbReference>
<dbReference type="InterPro" id="IPR000160">
    <property type="entry name" value="GGDEF_dom"/>
</dbReference>
<comment type="catalytic activity">
    <reaction evidence="3">
        <text>2 GTP = 3',3'-c-di-GMP + 2 diphosphate</text>
        <dbReference type="Rhea" id="RHEA:24898"/>
        <dbReference type="ChEBI" id="CHEBI:33019"/>
        <dbReference type="ChEBI" id="CHEBI:37565"/>
        <dbReference type="ChEBI" id="CHEBI:58805"/>
        <dbReference type="EC" id="2.7.7.65"/>
    </reaction>
</comment>
<proteinExistence type="predicted"/>
<dbReference type="PROSITE" id="PS50887">
    <property type="entry name" value="GGDEF"/>
    <property type="match status" value="1"/>
</dbReference>
<evidence type="ECO:0000256" key="3">
    <source>
        <dbReference type="ARBA" id="ARBA00034247"/>
    </source>
</evidence>
<sequence>MIDQQIKRKIVNTISSYEEKCDHLRIEINTLKSALSELLTLPTGVDDEVDRQLLNLQEDITTGKDPDNIQQRIIALVEMVKGLKRKPDSQPINIRRFIRQSTDLLQDMVVQLKDSQLLANMEQMFQDNPDDEQLMNRLVALLGQCNNVLAEKTTGYRQQNNEDNPRHDGKEIGPQDVVISRDVNQSLEKLLAHLAIPDELGKKLDELKAFLQGKITGELLPRVIDGLTELVIDAFSLEQNQFKIFLCDLTTQLHDFDNYLLSTNIRNKEARQNVTLLESGIQSNIKEIKKHVDNSTGIKELSGKIHQNLLTMGQRIQEYTKEEEKRFQDHENEVKALKEQLMEAERHAREIQNALSFQQVKLHQDSLTGLPNRAAYDESIFNAYQRWQRGFGELSLAIADIDHFKAINDNYGHLAGDKVLQKVASIFKNSVRETDFIARYGGEEFIFIFERTSQDNAKSLIETLRRKVEKCQFCYSNEKVDVTVSFGMTVLRPGEDLETLFIRADTAMYKAKRAGRNRVETL</sequence>
<dbReference type="Gene3D" id="3.30.70.270">
    <property type="match status" value="1"/>
</dbReference>
<dbReference type="CDD" id="cd01949">
    <property type="entry name" value="GGDEF"/>
    <property type="match status" value="1"/>
</dbReference>
<evidence type="ECO:0000256" key="5">
    <source>
        <dbReference type="SAM" id="MobiDB-lite"/>
    </source>
</evidence>
<feature type="domain" description="GGDEF" evidence="6">
    <location>
        <begin position="392"/>
        <end position="522"/>
    </location>
</feature>
<evidence type="ECO:0000313" key="8">
    <source>
        <dbReference type="Proteomes" id="UP000054877"/>
    </source>
</evidence>
<evidence type="ECO:0000313" key="7">
    <source>
        <dbReference type="EMBL" id="KTD62030.1"/>
    </source>
</evidence>
<protein>
    <recommendedName>
        <fullName evidence="2">diguanylate cyclase</fullName>
        <ecNumber evidence="2">2.7.7.65</ecNumber>
    </recommendedName>
</protein>
<name>A0A0W0YZE8_LEGSP</name>
<keyword evidence="4" id="KW-0175">Coiled coil</keyword>
<dbReference type="PANTHER" id="PTHR45138:SF9">
    <property type="entry name" value="DIGUANYLATE CYCLASE DGCM-RELATED"/>
    <property type="match status" value="1"/>
</dbReference>
<dbReference type="OrthoDB" id="9812260at2"/>
<comment type="cofactor">
    <cofactor evidence="1">
        <name>Mg(2+)</name>
        <dbReference type="ChEBI" id="CHEBI:18420"/>
    </cofactor>
</comment>
<dbReference type="PATRIC" id="fig|452.5.peg.2063"/>
<dbReference type="InterPro" id="IPR050469">
    <property type="entry name" value="Diguanylate_Cyclase"/>
</dbReference>
<dbReference type="SMART" id="SM00267">
    <property type="entry name" value="GGDEF"/>
    <property type="match status" value="1"/>
</dbReference>
<dbReference type="SUPFAM" id="SSF55073">
    <property type="entry name" value="Nucleotide cyclase"/>
    <property type="match status" value="1"/>
</dbReference>
<evidence type="ECO:0000256" key="2">
    <source>
        <dbReference type="ARBA" id="ARBA00012528"/>
    </source>
</evidence>
<dbReference type="GO" id="GO:0052621">
    <property type="term" value="F:diguanylate cyclase activity"/>
    <property type="evidence" value="ECO:0007669"/>
    <property type="project" value="UniProtKB-EC"/>
</dbReference>
<dbReference type="InterPro" id="IPR043128">
    <property type="entry name" value="Rev_trsase/Diguanyl_cyclase"/>
</dbReference>
<dbReference type="EMBL" id="LNYX01000030">
    <property type="protein sequence ID" value="KTD62030.1"/>
    <property type="molecule type" value="Genomic_DNA"/>
</dbReference>